<dbReference type="CDD" id="cd06257">
    <property type="entry name" value="DnaJ"/>
    <property type="match status" value="1"/>
</dbReference>
<evidence type="ECO:0000313" key="5">
    <source>
        <dbReference type="EMBL" id="CAF4303706.1"/>
    </source>
</evidence>
<dbReference type="NCBIfam" id="TIGR00714">
    <property type="entry name" value="hscB"/>
    <property type="match status" value="1"/>
</dbReference>
<dbReference type="GO" id="GO:0001671">
    <property type="term" value="F:ATPase activator activity"/>
    <property type="evidence" value="ECO:0007669"/>
    <property type="project" value="InterPro"/>
</dbReference>
<dbReference type="GO" id="GO:0051087">
    <property type="term" value="F:protein-folding chaperone binding"/>
    <property type="evidence" value="ECO:0007669"/>
    <property type="project" value="InterPro"/>
</dbReference>
<evidence type="ECO:0000259" key="3">
    <source>
        <dbReference type="PROSITE" id="PS50076"/>
    </source>
</evidence>
<dbReference type="OrthoDB" id="448954at2759"/>
<dbReference type="InterPro" id="IPR004640">
    <property type="entry name" value="HscB"/>
</dbReference>
<keyword evidence="6" id="KW-1185">Reference proteome</keyword>
<comment type="similarity">
    <text evidence="1">Belongs to the HscB family.</text>
</comment>
<dbReference type="Pfam" id="PF07743">
    <property type="entry name" value="HSCB_C"/>
    <property type="match status" value="1"/>
</dbReference>
<dbReference type="PANTHER" id="PTHR14021:SF15">
    <property type="entry name" value="IRON-SULFUR CLUSTER CO-CHAPERONE PROTEIN HSCB"/>
    <property type="match status" value="1"/>
</dbReference>
<dbReference type="EMBL" id="CAJOBC010083573">
    <property type="protein sequence ID" value="CAF4303706.1"/>
    <property type="molecule type" value="Genomic_DNA"/>
</dbReference>
<dbReference type="SUPFAM" id="SSF46565">
    <property type="entry name" value="Chaperone J-domain"/>
    <property type="match status" value="1"/>
</dbReference>
<evidence type="ECO:0000256" key="1">
    <source>
        <dbReference type="ARBA" id="ARBA00010476"/>
    </source>
</evidence>
<gene>
    <name evidence="4" type="ORF">GPM918_LOCUS33698</name>
    <name evidence="5" type="ORF">SRO942_LOCUS34384</name>
</gene>
<proteinExistence type="inferred from homology"/>
<dbReference type="PROSITE" id="PS50076">
    <property type="entry name" value="DNAJ_2"/>
    <property type="match status" value="1"/>
</dbReference>
<sequence length="229" mass="27100">MINILKSILLRYSLVNHNRFLSSSMEFLFEKCWKCQREIDRFECTTHCPCEKNVLLPVKREIDYFRLFHLPKSFELDVNLLTKAFRTKMKLLHPDLFANKSSEDQQYSQDQSSYLNEAYSTLHSPLERALYLLKLENIIFEETTTTLDPDFLMKIMEMNEELADDKTIKHFPTNLAIEIRQEMDSLLKQLSNTLHKMDLPKAKELVGKLNYYTNLDDKIKSLELKHGIL</sequence>
<evidence type="ECO:0000256" key="2">
    <source>
        <dbReference type="ARBA" id="ARBA00023186"/>
    </source>
</evidence>
<dbReference type="InterPro" id="IPR009073">
    <property type="entry name" value="HscB_oligo_C"/>
</dbReference>
<dbReference type="Gene3D" id="1.20.1280.20">
    <property type="entry name" value="HscB, C-terminal domain"/>
    <property type="match status" value="1"/>
</dbReference>
<feature type="domain" description="J" evidence="3">
    <location>
        <begin position="63"/>
        <end position="135"/>
    </location>
</feature>
<dbReference type="Gene3D" id="1.10.287.110">
    <property type="entry name" value="DnaJ domain"/>
    <property type="match status" value="1"/>
</dbReference>
<protein>
    <recommendedName>
        <fullName evidence="3">J domain-containing protein</fullName>
    </recommendedName>
</protein>
<organism evidence="4 6">
    <name type="scientific">Didymodactylos carnosus</name>
    <dbReference type="NCBI Taxonomy" id="1234261"/>
    <lineage>
        <taxon>Eukaryota</taxon>
        <taxon>Metazoa</taxon>
        <taxon>Spiralia</taxon>
        <taxon>Gnathifera</taxon>
        <taxon>Rotifera</taxon>
        <taxon>Eurotatoria</taxon>
        <taxon>Bdelloidea</taxon>
        <taxon>Philodinida</taxon>
        <taxon>Philodinidae</taxon>
        <taxon>Didymodactylos</taxon>
    </lineage>
</organism>
<dbReference type="Proteomes" id="UP000681722">
    <property type="component" value="Unassembled WGS sequence"/>
</dbReference>
<dbReference type="InterPro" id="IPR036386">
    <property type="entry name" value="HscB_C_sf"/>
</dbReference>
<dbReference type="HAMAP" id="MF_00682">
    <property type="entry name" value="HscB"/>
    <property type="match status" value="1"/>
</dbReference>
<evidence type="ECO:0000313" key="6">
    <source>
        <dbReference type="Proteomes" id="UP000663829"/>
    </source>
</evidence>
<evidence type="ECO:0000313" key="4">
    <source>
        <dbReference type="EMBL" id="CAF1419983.1"/>
    </source>
</evidence>
<dbReference type="Proteomes" id="UP000663829">
    <property type="component" value="Unassembled WGS sequence"/>
</dbReference>
<comment type="caution">
    <text evidence="4">The sequence shown here is derived from an EMBL/GenBank/DDBJ whole genome shotgun (WGS) entry which is preliminary data.</text>
</comment>
<reference evidence="4" key="1">
    <citation type="submission" date="2021-02" db="EMBL/GenBank/DDBJ databases">
        <authorList>
            <person name="Nowell W R."/>
        </authorList>
    </citation>
    <scope>NUCLEOTIDE SEQUENCE</scope>
</reference>
<keyword evidence="2" id="KW-0143">Chaperone</keyword>
<dbReference type="GO" id="GO:0005739">
    <property type="term" value="C:mitochondrion"/>
    <property type="evidence" value="ECO:0007669"/>
    <property type="project" value="TreeGrafter"/>
</dbReference>
<dbReference type="SMART" id="SM00271">
    <property type="entry name" value="DnaJ"/>
    <property type="match status" value="1"/>
</dbReference>
<name>A0A815MIK7_9BILA</name>
<dbReference type="InterPro" id="IPR036869">
    <property type="entry name" value="J_dom_sf"/>
</dbReference>
<dbReference type="EMBL" id="CAJNOQ010018148">
    <property type="protein sequence ID" value="CAF1419983.1"/>
    <property type="molecule type" value="Genomic_DNA"/>
</dbReference>
<accession>A0A815MIK7</accession>
<dbReference type="PANTHER" id="PTHR14021">
    <property type="entry name" value="IRON-SULFUR CLUSTER CO-CHAPERONE PROTEIN HSCB"/>
    <property type="match status" value="1"/>
</dbReference>
<dbReference type="GO" id="GO:0044571">
    <property type="term" value="P:[2Fe-2S] cluster assembly"/>
    <property type="evidence" value="ECO:0007669"/>
    <property type="project" value="InterPro"/>
</dbReference>
<dbReference type="AlphaFoldDB" id="A0A815MIK7"/>
<dbReference type="InterPro" id="IPR001623">
    <property type="entry name" value="DnaJ_domain"/>
</dbReference>
<dbReference type="GO" id="GO:0051259">
    <property type="term" value="P:protein complex oligomerization"/>
    <property type="evidence" value="ECO:0007669"/>
    <property type="project" value="InterPro"/>
</dbReference>
<dbReference type="SUPFAM" id="SSF47144">
    <property type="entry name" value="HSC20 (HSCB), C-terminal oligomerisation domain"/>
    <property type="match status" value="1"/>
</dbReference>